<dbReference type="Gene3D" id="3.40.50.720">
    <property type="entry name" value="NAD(P)-binding Rossmann-like Domain"/>
    <property type="match status" value="1"/>
</dbReference>
<keyword evidence="3 12" id="KW-0554">One-carbon metabolism</keyword>
<dbReference type="InterPro" id="IPR020867">
    <property type="entry name" value="THF_DH/CycHdrlase_CS"/>
</dbReference>
<feature type="binding site" evidence="12">
    <location>
        <begin position="166"/>
        <end position="168"/>
    </location>
    <ligand>
        <name>NADP(+)</name>
        <dbReference type="ChEBI" id="CHEBI:58349"/>
    </ligand>
</feature>
<comment type="caution">
    <text evidence="12">Lacks conserved residue(s) required for the propagation of feature annotation.</text>
</comment>
<dbReference type="GO" id="GO:0004477">
    <property type="term" value="F:methenyltetrahydrofolate cyclohydrolase activity"/>
    <property type="evidence" value="ECO:0007669"/>
    <property type="project" value="UniProtKB-UniRule"/>
</dbReference>
<evidence type="ECO:0000256" key="4">
    <source>
        <dbReference type="ARBA" id="ARBA00022605"/>
    </source>
</evidence>
<dbReference type="Pfam" id="PF00763">
    <property type="entry name" value="THF_DHG_CYH"/>
    <property type="match status" value="1"/>
</dbReference>
<keyword evidence="6 12" id="KW-0378">Hydrolase</keyword>
<feature type="domain" description="Tetrahydrofolate dehydrogenase/cyclohydrolase NAD(P)-binding" evidence="14">
    <location>
        <begin position="140"/>
        <end position="281"/>
    </location>
</feature>
<dbReference type="Proteomes" id="UP000318661">
    <property type="component" value="Unassembled WGS sequence"/>
</dbReference>
<comment type="similarity">
    <text evidence="12">Belongs to the tetrahydrofolate dehydrogenase/cyclohydrolase family.</text>
</comment>
<feature type="binding site" evidence="12">
    <location>
        <position position="232"/>
    </location>
    <ligand>
        <name>NADP(+)</name>
        <dbReference type="ChEBI" id="CHEBI:58349"/>
    </ligand>
</feature>
<dbReference type="GO" id="GO:0004488">
    <property type="term" value="F:methylenetetrahydrofolate dehydrogenase (NADP+) activity"/>
    <property type="evidence" value="ECO:0007669"/>
    <property type="project" value="UniProtKB-UniRule"/>
</dbReference>
<dbReference type="FunFam" id="3.40.50.720:FF:000094">
    <property type="entry name" value="Bifunctional protein FolD"/>
    <property type="match status" value="1"/>
</dbReference>
<dbReference type="InterPro" id="IPR036291">
    <property type="entry name" value="NAD(P)-bd_dom_sf"/>
</dbReference>
<comment type="caution">
    <text evidence="15">The sequence shown here is derived from an EMBL/GenBank/DDBJ whole genome shotgun (WGS) entry which is preliminary data.</text>
</comment>
<dbReference type="SUPFAM" id="SSF51735">
    <property type="entry name" value="NAD(P)-binding Rossmann-fold domains"/>
    <property type="match status" value="1"/>
</dbReference>
<comment type="function">
    <text evidence="12">Catalyzes the oxidation of 5,10-methylenetetrahydrofolate to 5,10-methenyltetrahydrofolate and then the hydrolysis of 5,10-methenyltetrahydrofolate to 10-formyltetrahydrofolate.</text>
</comment>
<keyword evidence="11 12" id="KW-0511">Multifunctional enzyme</keyword>
<keyword evidence="8 12" id="KW-0560">Oxidoreductase</keyword>
<dbReference type="AlphaFoldDB" id="A0A537LN20"/>
<dbReference type="Gene3D" id="3.40.50.10860">
    <property type="entry name" value="Leucine Dehydrogenase, chain A, domain 1"/>
    <property type="match status" value="1"/>
</dbReference>
<dbReference type="PROSITE" id="PS00767">
    <property type="entry name" value="THF_DHG_CYH_2"/>
    <property type="match status" value="1"/>
</dbReference>
<dbReference type="EC" id="3.5.4.9" evidence="12"/>
<evidence type="ECO:0000259" key="13">
    <source>
        <dbReference type="Pfam" id="PF00763"/>
    </source>
</evidence>
<keyword evidence="5 12" id="KW-0658">Purine biosynthesis</keyword>
<dbReference type="GO" id="GO:0035999">
    <property type="term" value="P:tetrahydrofolate interconversion"/>
    <property type="evidence" value="ECO:0007669"/>
    <property type="project" value="UniProtKB-UniRule"/>
</dbReference>
<evidence type="ECO:0000313" key="16">
    <source>
        <dbReference type="Proteomes" id="UP000318661"/>
    </source>
</evidence>
<evidence type="ECO:0000256" key="3">
    <source>
        <dbReference type="ARBA" id="ARBA00022563"/>
    </source>
</evidence>
<comment type="pathway">
    <text evidence="1 12">One-carbon metabolism; tetrahydrofolate interconversion.</text>
</comment>
<evidence type="ECO:0000256" key="7">
    <source>
        <dbReference type="ARBA" id="ARBA00022857"/>
    </source>
</evidence>
<dbReference type="CDD" id="cd01080">
    <property type="entry name" value="NAD_bind_m-THF_DH_Cyclohyd"/>
    <property type="match status" value="1"/>
</dbReference>
<evidence type="ECO:0000256" key="11">
    <source>
        <dbReference type="ARBA" id="ARBA00023268"/>
    </source>
</evidence>
<dbReference type="SUPFAM" id="SSF53223">
    <property type="entry name" value="Aminoacid dehydrogenase-like, N-terminal domain"/>
    <property type="match status" value="1"/>
</dbReference>
<keyword evidence="9 12" id="KW-0368">Histidine biosynthesis</keyword>
<evidence type="ECO:0000256" key="10">
    <source>
        <dbReference type="ARBA" id="ARBA00023167"/>
    </source>
</evidence>
<comment type="subunit">
    <text evidence="2 12">Homodimer.</text>
</comment>
<evidence type="ECO:0000256" key="9">
    <source>
        <dbReference type="ARBA" id="ARBA00023102"/>
    </source>
</evidence>
<organism evidence="15 16">
    <name type="scientific">Candidatus Segetimicrobium genomatis</name>
    <dbReference type="NCBI Taxonomy" id="2569760"/>
    <lineage>
        <taxon>Bacteria</taxon>
        <taxon>Bacillati</taxon>
        <taxon>Candidatus Sysuimicrobiota</taxon>
        <taxon>Candidatus Sysuimicrobiia</taxon>
        <taxon>Candidatus Sysuimicrobiales</taxon>
        <taxon>Candidatus Segetimicrobiaceae</taxon>
        <taxon>Candidatus Segetimicrobium</taxon>
    </lineage>
</organism>
<gene>
    <name evidence="12 15" type="primary">folD</name>
    <name evidence="15" type="ORF">E6G99_02695</name>
</gene>
<dbReference type="InterPro" id="IPR020631">
    <property type="entry name" value="THF_DH/CycHdrlase_NAD-bd_dom"/>
</dbReference>
<evidence type="ECO:0000256" key="1">
    <source>
        <dbReference type="ARBA" id="ARBA00004777"/>
    </source>
</evidence>
<dbReference type="GO" id="GO:0006164">
    <property type="term" value="P:purine nucleotide biosynthetic process"/>
    <property type="evidence" value="ECO:0007669"/>
    <property type="project" value="UniProtKB-KW"/>
</dbReference>
<evidence type="ECO:0000256" key="12">
    <source>
        <dbReference type="HAMAP-Rule" id="MF_01576"/>
    </source>
</evidence>
<dbReference type="PANTHER" id="PTHR48099">
    <property type="entry name" value="C-1-TETRAHYDROFOLATE SYNTHASE, CYTOPLASMIC-RELATED"/>
    <property type="match status" value="1"/>
</dbReference>
<evidence type="ECO:0000256" key="5">
    <source>
        <dbReference type="ARBA" id="ARBA00022755"/>
    </source>
</evidence>
<dbReference type="UniPathway" id="UPA00193"/>
<dbReference type="PRINTS" id="PR00085">
    <property type="entry name" value="THFDHDRGNASE"/>
</dbReference>
<keyword evidence="7 12" id="KW-0521">NADP</keyword>
<reference evidence="15 16" key="1">
    <citation type="journal article" date="2019" name="Nat. Microbiol.">
        <title>Mediterranean grassland soil C-N compound turnover is dependent on rainfall and depth, and is mediated by genomically divergent microorganisms.</title>
        <authorList>
            <person name="Diamond S."/>
            <person name="Andeer P.F."/>
            <person name="Li Z."/>
            <person name="Crits-Christoph A."/>
            <person name="Burstein D."/>
            <person name="Anantharaman K."/>
            <person name="Lane K.R."/>
            <person name="Thomas B.C."/>
            <person name="Pan C."/>
            <person name="Northen T.R."/>
            <person name="Banfield J.F."/>
        </authorList>
    </citation>
    <scope>NUCLEOTIDE SEQUENCE [LARGE SCALE GENOMIC DNA]</scope>
    <source>
        <strain evidence="15">NP_2</strain>
    </source>
</reference>
<dbReference type="NCBIfam" id="NF010783">
    <property type="entry name" value="PRK14186.1"/>
    <property type="match status" value="1"/>
</dbReference>
<dbReference type="GO" id="GO:0000105">
    <property type="term" value="P:L-histidine biosynthetic process"/>
    <property type="evidence" value="ECO:0007669"/>
    <property type="project" value="UniProtKB-KW"/>
</dbReference>
<dbReference type="EMBL" id="VBAJ01000055">
    <property type="protein sequence ID" value="TMJ09411.1"/>
    <property type="molecule type" value="Genomic_DNA"/>
</dbReference>
<proteinExistence type="inferred from homology"/>
<dbReference type="HAMAP" id="MF_01576">
    <property type="entry name" value="THF_DHG_CYH"/>
    <property type="match status" value="1"/>
</dbReference>
<dbReference type="InterPro" id="IPR020630">
    <property type="entry name" value="THF_DH/CycHdrlase_cat_dom"/>
</dbReference>
<protein>
    <recommendedName>
        <fullName evidence="12">Bifunctional protein FolD</fullName>
    </recommendedName>
    <domain>
        <recommendedName>
            <fullName evidence="12">Methylenetetrahydrofolate dehydrogenase</fullName>
            <ecNumber evidence="12">1.5.1.5</ecNumber>
        </recommendedName>
    </domain>
    <domain>
        <recommendedName>
            <fullName evidence="12">Methenyltetrahydrofolate cyclohydrolase</fullName>
            <ecNumber evidence="12">3.5.4.9</ecNumber>
        </recommendedName>
    </domain>
</protein>
<dbReference type="InterPro" id="IPR046346">
    <property type="entry name" value="Aminoacid_DH-like_N_sf"/>
</dbReference>
<evidence type="ECO:0000256" key="6">
    <source>
        <dbReference type="ARBA" id="ARBA00022801"/>
    </source>
</evidence>
<dbReference type="FunFam" id="3.40.50.10860:FF:000005">
    <property type="entry name" value="C-1-tetrahydrofolate synthase, cytoplasmic, putative"/>
    <property type="match status" value="1"/>
</dbReference>
<keyword evidence="4 12" id="KW-0028">Amino-acid biosynthesis</keyword>
<dbReference type="Pfam" id="PF02882">
    <property type="entry name" value="THF_DHG_CYH_C"/>
    <property type="match status" value="1"/>
</dbReference>
<evidence type="ECO:0000259" key="14">
    <source>
        <dbReference type="Pfam" id="PF02882"/>
    </source>
</evidence>
<accession>A0A537LN20</accession>
<comment type="catalytic activity">
    <reaction evidence="12">
        <text>(6R)-5,10-methylene-5,6,7,8-tetrahydrofolate + NADP(+) = (6R)-5,10-methenyltetrahydrofolate + NADPH</text>
        <dbReference type="Rhea" id="RHEA:22812"/>
        <dbReference type="ChEBI" id="CHEBI:15636"/>
        <dbReference type="ChEBI" id="CHEBI:57455"/>
        <dbReference type="ChEBI" id="CHEBI:57783"/>
        <dbReference type="ChEBI" id="CHEBI:58349"/>
        <dbReference type="EC" id="1.5.1.5"/>
    </reaction>
</comment>
<dbReference type="EC" id="1.5.1.5" evidence="12"/>
<feature type="domain" description="Tetrahydrofolate dehydrogenase/cyclohydrolase catalytic" evidence="13">
    <location>
        <begin position="6"/>
        <end position="121"/>
    </location>
</feature>
<evidence type="ECO:0000256" key="8">
    <source>
        <dbReference type="ARBA" id="ARBA00023002"/>
    </source>
</evidence>
<dbReference type="GO" id="GO:0009086">
    <property type="term" value="P:methionine biosynthetic process"/>
    <property type="evidence" value="ECO:0007669"/>
    <property type="project" value="UniProtKB-KW"/>
</dbReference>
<dbReference type="PANTHER" id="PTHR48099:SF5">
    <property type="entry name" value="C-1-TETRAHYDROFOLATE SYNTHASE, CYTOPLASMIC"/>
    <property type="match status" value="1"/>
</dbReference>
<dbReference type="GO" id="GO:0005829">
    <property type="term" value="C:cytosol"/>
    <property type="evidence" value="ECO:0007669"/>
    <property type="project" value="TreeGrafter"/>
</dbReference>
<comment type="catalytic activity">
    <reaction evidence="12">
        <text>(6R)-5,10-methenyltetrahydrofolate + H2O = (6R)-10-formyltetrahydrofolate + H(+)</text>
        <dbReference type="Rhea" id="RHEA:23700"/>
        <dbReference type="ChEBI" id="CHEBI:15377"/>
        <dbReference type="ChEBI" id="CHEBI:15378"/>
        <dbReference type="ChEBI" id="CHEBI:57455"/>
        <dbReference type="ChEBI" id="CHEBI:195366"/>
        <dbReference type="EC" id="3.5.4.9"/>
    </reaction>
</comment>
<keyword evidence="10 12" id="KW-0486">Methionine biosynthesis</keyword>
<evidence type="ECO:0000313" key="15">
    <source>
        <dbReference type="EMBL" id="TMJ09411.1"/>
    </source>
</evidence>
<name>A0A537LN20_9BACT</name>
<dbReference type="InterPro" id="IPR000672">
    <property type="entry name" value="THF_DH/CycHdrlase"/>
</dbReference>
<sequence length="288" mass="30217">MTARILDGKALAAQVEREVAAQAAALTARYGASPGLAAILVGDDPASVLYVRRKAEAFGRTGMRSETFHLPAGTAEAEVLQLIATLNARPDIHGILPQQPMPEQINPRTVFERVDPAKDVDGLGPMNMAALLVGRPRLVPCTPAGIMRLLEHAGIEVGGKDAVVIGRSLIVGRPIALLLLQANATVTMCHTRTRELAAHTRRADILVVAAGKARLITREMVKPGAVIVDVGVNRADGRLAGDVDFAAVAEVAGWITPVPGGVGPMTIAMLLRNTVQAAEAQLRSGKTV</sequence>
<evidence type="ECO:0000256" key="2">
    <source>
        <dbReference type="ARBA" id="ARBA00011738"/>
    </source>
</evidence>